<dbReference type="PANTHER" id="PTHR35179">
    <property type="entry name" value="PROTEIN CBG02620"/>
    <property type="match status" value="1"/>
</dbReference>
<dbReference type="AlphaFoldDB" id="A0A8K0UEH8"/>
<proteinExistence type="predicted"/>
<feature type="region of interest" description="Disordered" evidence="1">
    <location>
        <begin position="175"/>
        <end position="253"/>
    </location>
</feature>
<feature type="region of interest" description="Disordered" evidence="1">
    <location>
        <begin position="340"/>
        <end position="372"/>
    </location>
</feature>
<evidence type="ECO:0000313" key="3">
    <source>
        <dbReference type="Proteomes" id="UP000813824"/>
    </source>
</evidence>
<evidence type="ECO:0000313" key="2">
    <source>
        <dbReference type="EMBL" id="KAH8082430.1"/>
    </source>
</evidence>
<sequence length="755" mass="83012">MGDVTPQQSRNTTRIPARADLSRWTPARGYNAGDKLWKPSFRRLKRAFAQGRRGSVATVTIMASLSTRLLKAASLSNTAGFSKSTGGSATVITRLPPSQVINTHKLSDIRDKSCPQTTGVDLNPVTLAIGEPEAGLANVEWVVIDEADVLLAPDLQESTRLLLADIAATRGHSPAGIDPFFNKSQHPHGSPRIPIQPSPHYRSSSPRHLPRRLPPFSHLSRVSQPPQPPPPPPHSRPGMKAGQAGGGTKTSSGRSDLCALNGASFINGFLACRLAFQQSCCLVSRKFSRYMRGSDRRAPQRPLHMSWIPEGTIGCAERSARTIGQTRVICGFPDGGRGGANSTWRHDQYPSRVQDPTLAPDRDPKEGLSATPIKTLNKPDLAATATSDPIRLNDLKFVGSFNWTESKQPTIIVPGAPREWRDRSLPFQVQPDMGSSFVNQNGLRFPKSPLLSLFRAADACADVNPGTDLEWPELDFVTDRNNLRKLMRWINGGEVKDFRIDLQLAGKKTVLMNRWEKRDKEAMFGNTFGYNFEKAHTTPVAGCEGSSGHHRIIKYDMDGLALVVRFEVDACTPRPKSKVTASTNEVSPAVSNVDDLSDLLSGLNVSSQTSATADTTTSTADITIVRAGYEVPQSAIMELTTRSERNAANFNWDDSYPQLWLSQTSQHVLGVHARGNFRSVQTRLLNSPEMQRVDRSCQSTFKRLRAALGVIQDLVKEHGQRGRLSLVCQDGILKVYTRNSRESCLPDDVMDRFET</sequence>
<dbReference type="Proteomes" id="UP000813824">
    <property type="component" value="Unassembled WGS sequence"/>
</dbReference>
<keyword evidence="3" id="KW-1185">Reference proteome</keyword>
<organism evidence="2 3">
    <name type="scientific">Cristinia sonorae</name>
    <dbReference type="NCBI Taxonomy" id="1940300"/>
    <lineage>
        <taxon>Eukaryota</taxon>
        <taxon>Fungi</taxon>
        <taxon>Dikarya</taxon>
        <taxon>Basidiomycota</taxon>
        <taxon>Agaricomycotina</taxon>
        <taxon>Agaricomycetes</taxon>
        <taxon>Agaricomycetidae</taxon>
        <taxon>Agaricales</taxon>
        <taxon>Pleurotineae</taxon>
        <taxon>Stephanosporaceae</taxon>
        <taxon>Cristinia</taxon>
    </lineage>
</organism>
<gene>
    <name evidence="2" type="ORF">BXZ70DRAFT_1080572</name>
</gene>
<protein>
    <submittedName>
        <fullName evidence="2">Uncharacterized protein</fullName>
    </submittedName>
</protein>
<dbReference type="PANTHER" id="PTHR35179:SF2">
    <property type="entry name" value="START DOMAIN-CONTAINING PROTEIN"/>
    <property type="match status" value="1"/>
</dbReference>
<dbReference type="OrthoDB" id="420564at2759"/>
<accession>A0A8K0UEH8</accession>
<feature type="compositionally biased region" description="Low complexity" evidence="1">
    <location>
        <begin position="198"/>
        <end position="207"/>
    </location>
</feature>
<feature type="compositionally biased region" description="Pro residues" evidence="1">
    <location>
        <begin position="225"/>
        <end position="235"/>
    </location>
</feature>
<dbReference type="EMBL" id="JAEVFJ010000050">
    <property type="protein sequence ID" value="KAH8082430.1"/>
    <property type="molecule type" value="Genomic_DNA"/>
</dbReference>
<evidence type="ECO:0000256" key="1">
    <source>
        <dbReference type="SAM" id="MobiDB-lite"/>
    </source>
</evidence>
<comment type="caution">
    <text evidence="2">The sequence shown here is derived from an EMBL/GenBank/DDBJ whole genome shotgun (WGS) entry which is preliminary data.</text>
</comment>
<name>A0A8K0UEH8_9AGAR</name>
<reference evidence="2" key="1">
    <citation type="journal article" date="2021" name="New Phytol.">
        <title>Evolutionary innovations through gain and loss of genes in the ectomycorrhizal Boletales.</title>
        <authorList>
            <person name="Wu G."/>
            <person name="Miyauchi S."/>
            <person name="Morin E."/>
            <person name="Kuo A."/>
            <person name="Drula E."/>
            <person name="Varga T."/>
            <person name="Kohler A."/>
            <person name="Feng B."/>
            <person name="Cao Y."/>
            <person name="Lipzen A."/>
            <person name="Daum C."/>
            <person name="Hundley H."/>
            <person name="Pangilinan J."/>
            <person name="Johnson J."/>
            <person name="Barry K."/>
            <person name="LaButti K."/>
            <person name="Ng V."/>
            <person name="Ahrendt S."/>
            <person name="Min B."/>
            <person name="Choi I.G."/>
            <person name="Park H."/>
            <person name="Plett J.M."/>
            <person name="Magnuson J."/>
            <person name="Spatafora J.W."/>
            <person name="Nagy L.G."/>
            <person name="Henrissat B."/>
            <person name="Grigoriev I.V."/>
            <person name="Yang Z.L."/>
            <person name="Xu J."/>
            <person name="Martin F.M."/>
        </authorList>
    </citation>
    <scope>NUCLEOTIDE SEQUENCE</scope>
    <source>
        <strain evidence="2">KKN 215</strain>
    </source>
</reference>